<dbReference type="SMART" id="SM00382">
    <property type="entry name" value="AAA"/>
    <property type="match status" value="1"/>
</dbReference>
<dbReference type="EMBL" id="PP179312">
    <property type="protein sequence ID" value="XAI69702.1"/>
    <property type="molecule type" value="Genomic_DNA"/>
</dbReference>
<keyword evidence="3" id="KW-0067">ATP-binding</keyword>
<dbReference type="Gene3D" id="3.40.50.300">
    <property type="entry name" value="P-loop containing nucleotide triphosphate hydrolases"/>
    <property type="match status" value="1"/>
</dbReference>
<accession>A0AAU6W099</accession>
<dbReference type="InterPro" id="IPR003593">
    <property type="entry name" value="AAA+_ATPase"/>
</dbReference>
<dbReference type="InterPro" id="IPR003959">
    <property type="entry name" value="ATPase_AAA_core"/>
</dbReference>
<evidence type="ECO:0000313" key="5">
    <source>
        <dbReference type="EMBL" id="XAI69702.1"/>
    </source>
</evidence>
<sequence length="491" mass="53744">MANPKSKSATRTLATEDDTVHVAEIKHHDGQLLIPNGMSVDAAIDLLARRRDYLEEAVEVNHTFNVFPWDGANALAIALEQQFGWAAAEATPGFFGPTPPKMLTIEVGPGLTRKIPWGRFSLPGIDGFVQTSADRKDGRIVFKCVALVKRQNEKAIENLYDRIGKYLNEHSIYAGQAIKIRFRDDEGDLLEMPEPKFLETAHISRDMLVYSKDVTEQIETNLFTPIERIQDCIANGIPVKRGVLLGGPYGTGKTMAATVASRLAVDNGVTYLYVPHADELGDAIAFAKQYESTACVIFCEDIDRAITGERSVEMDDILNILDGIDTKGNKIITVLTTNHLLDINPALLRPGRLDSIINVVAPDAEAVERLVRLYGKESIKADTDLSAVGELLDGAIPAVIAEVVKRAKLAQLRMQPRGTVVESISAEALIISAKSIKPQMDLLEQQSREKEAEPTFNEVMGQAMAHALNGTKELLATSAKQTSAIHEHFIG</sequence>
<dbReference type="SUPFAM" id="SSF52540">
    <property type="entry name" value="P-loop containing nucleoside triphosphate hydrolases"/>
    <property type="match status" value="1"/>
</dbReference>
<dbReference type="Pfam" id="PF00004">
    <property type="entry name" value="AAA"/>
    <property type="match status" value="1"/>
</dbReference>
<name>A0AAU6W099_9VIRU</name>
<dbReference type="Gene3D" id="1.10.8.60">
    <property type="match status" value="1"/>
</dbReference>
<dbReference type="CDD" id="cd19481">
    <property type="entry name" value="RecA-like_protease"/>
    <property type="match status" value="1"/>
</dbReference>
<proteinExistence type="inferred from homology"/>
<evidence type="ECO:0000256" key="2">
    <source>
        <dbReference type="ARBA" id="ARBA00022741"/>
    </source>
</evidence>
<dbReference type="GO" id="GO:0016887">
    <property type="term" value="F:ATP hydrolysis activity"/>
    <property type="evidence" value="ECO:0007669"/>
    <property type="project" value="InterPro"/>
</dbReference>
<dbReference type="InterPro" id="IPR050221">
    <property type="entry name" value="26S_Proteasome_ATPase"/>
</dbReference>
<feature type="domain" description="AAA+ ATPase" evidence="4">
    <location>
        <begin position="239"/>
        <end position="363"/>
    </location>
</feature>
<keyword evidence="2" id="KW-0547">Nucleotide-binding</keyword>
<dbReference type="GO" id="GO:0005524">
    <property type="term" value="F:ATP binding"/>
    <property type="evidence" value="ECO:0007669"/>
    <property type="project" value="UniProtKB-KW"/>
</dbReference>
<dbReference type="PANTHER" id="PTHR23073">
    <property type="entry name" value="26S PROTEASOME REGULATORY SUBUNIT"/>
    <property type="match status" value="1"/>
</dbReference>
<protein>
    <submittedName>
        <fullName evidence="5">AAA-ATPase</fullName>
    </submittedName>
</protein>
<gene>
    <name evidence="5" type="ORF">Arace01_00034</name>
</gene>
<organism evidence="5">
    <name type="scientific">Pseudomonas phage Arace01</name>
    <dbReference type="NCBI Taxonomy" id="3138526"/>
    <lineage>
        <taxon>Viruses</taxon>
    </lineage>
</organism>
<evidence type="ECO:0000256" key="1">
    <source>
        <dbReference type="ARBA" id="ARBA00006914"/>
    </source>
</evidence>
<evidence type="ECO:0000256" key="3">
    <source>
        <dbReference type="ARBA" id="ARBA00022840"/>
    </source>
</evidence>
<evidence type="ECO:0000259" key="4">
    <source>
        <dbReference type="SMART" id="SM00382"/>
    </source>
</evidence>
<comment type="similarity">
    <text evidence="1">Belongs to the AAA ATPase family.</text>
</comment>
<dbReference type="InterPro" id="IPR027417">
    <property type="entry name" value="P-loop_NTPase"/>
</dbReference>
<reference evidence="5" key="1">
    <citation type="journal article" date="2024" name="J. Gen. Virol.">
        <title>Novel phages of Pseudomonas syringae unveil numerous potential auxiliary metabolic genes.</title>
        <authorList>
            <person name="Feltin C."/>
            <person name="Garneau J.R."/>
            <person name="Morris C.E."/>
            <person name="Berard A."/>
            <person name="Torres-Barcelo C."/>
        </authorList>
    </citation>
    <scope>NUCLEOTIDE SEQUENCE</scope>
</reference>